<dbReference type="KEGG" id="fll:EI427_16345"/>
<dbReference type="InterPro" id="IPR001387">
    <property type="entry name" value="Cro/C1-type_HTH"/>
</dbReference>
<dbReference type="PANTHER" id="PTHR40455:SF1">
    <property type="entry name" value="ANTITOXIN HIGA"/>
    <property type="match status" value="1"/>
</dbReference>
<dbReference type="CDD" id="cd00093">
    <property type="entry name" value="HTH_XRE"/>
    <property type="match status" value="1"/>
</dbReference>
<dbReference type="GO" id="GO:0001046">
    <property type="term" value="F:core promoter sequence-specific DNA binding"/>
    <property type="evidence" value="ECO:0007669"/>
    <property type="project" value="TreeGrafter"/>
</dbReference>
<dbReference type="Proteomes" id="UP000267268">
    <property type="component" value="Chromosome 1"/>
</dbReference>
<dbReference type="PANTHER" id="PTHR40455">
    <property type="entry name" value="ANTITOXIN HIGA"/>
    <property type="match status" value="1"/>
</dbReference>
<dbReference type="InterPro" id="IPR010982">
    <property type="entry name" value="Lambda_DNA-bd_dom_sf"/>
</dbReference>
<proteinExistence type="predicted"/>
<keyword evidence="3" id="KW-1185">Reference proteome</keyword>
<dbReference type="OrthoDB" id="9796786at2"/>
<dbReference type="RefSeq" id="WP_126616734.1">
    <property type="nucleotide sequence ID" value="NZ_CP034562.1"/>
</dbReference>
<name>A0A3Q9FQ06_9BACT</name>
<dbReference type="GO" id="GO:0006355">
    <property type="term" value="P:regulation of DNA-templated transcription"/>
    <property type="evidence" value="ECO:0007669"/>
    <property type="project" value="InterPro"/>
</dbReference>
<evidence type="ECO:0000313" key="3">
    <source>
        <dbReference type="Proteomes" id="UP000267268"/>
    </source>
</evidence>
<gene>
    <name evidence="2" type="ORF">EI427_16345</name>
</gene>
<protein>
    <recommendedName>
        <fullName evidence="1">HTH cro/C1-type domain-containing protein</fullName>
    </recommendedName>
</protein>
<evidence type="ECO:0000259" key="1">
    <source>
        <dbReference type="PROSITE" id="PS50943"/>
    </source>
</evidence>
<dbReference type="InterPro" id="IPR039060">
    <property type="entry name" value="Antitox_HigA"/>
</dbReference>
<sequence>MAITEIIHPRPISSEMMYENYLQKVDSLMVKDDLSDNNAELLEHLLILIDYYESDNYNIKTDHLTPIDRIKYKLEVKGLKQKDLIGIIGTKGVVSEVLNKKRKLSLAMIRNVSEFLNIPIDKITSDYLLSN</sequence>
<feature type="domain" description="HTH cro/C1-type" evidence="1">
    <location>
        <begin position="70"/>
        <end position="123"/>
    </location>
</feature>
<dbReference type="Gene3D" id="1.10.260.40">
    <property type="entry name" value="lambda repressor-like DNA-binding domains"/>
    <property type="match status" value="1"/>
</dbReference>
<evidence type="ECO:0000313" key="2">
    <source>
        <dbReference type="EMBL" id="AZQ63737.1"/>
    </source>
</evidence>
<dbReference type="AlphaFoldDB" id="A0A3Q9FQ06"/>
<dbReference type="PROSITE" id="PS50943">
    <property type="entry name" value="HTH_CROC1"/>
    <property type="match status" value="1"/>
</dbReference>
<dbReference type="EMBL" id="CP034562">
    <property type="protein sequence ID" value="AZQ63737.1"/>
    <property type="molecule type" value="Genomic_DNA"/>
</dbReference>
<dbReference type="SUPFAM" id="SSF47413">
    <property type="entry name" value="lambda repressor-like DNA-binding domains"/>
    <property type="match status" value="1"/>
</dbReference>
<accession>A0A3Q9FQ06</accession>
<organism evidence="2 3">
    <name type="scientific">Flammeovirga pectinis</name>
    <dbReference type="NCBI Taxonomy" id="2494373"/>
    <lineage>
        <taxon>Bacteria</taxon>
        <taxon>Pseudomonadati</taxon>
        <taxon>Bacteroidota</taxon>
        <taxon>Cytophagia</taxon>
        <taxon>Cytophagales</taxon>
        <taxon>Flammeovirgaceae</taxon>
        <taxon>Flammeovirga</taxon>
    </lineage>
</organism>
<reference evidence="2 3" key="1">
    <citation type="submission" date="2018-12" db="EMBL/GenBank/DDBJ databases">
        <title>Flammeovirga pectinis sp. nov., isolated from the gut of the Korean scallop, Patinopecten yessoensis.</title>
        <authorList>
            <person name="Bae J.-W."/>
            <person name="Jeong Y.-S."/>
            <person name="Kang W."/>
        </authorList>
    </citation>
    <scope>NUCLEOTIDE SEQUENCE [LARGE SCALE GENOMIC DNA]</scope>
    <source>
        <strain evidence="2 3">L12M1</strain>
    </source>
</reference>